<name>A0ABR7DGQ2_9CLOT</name>
<dbReference type="RefSeq" id="WP_186860864.1">
    <property type="nucleotide sequence ID" value="NZ_JACOOO010000041.1"/>
</dbReference>
<dbReference type="InterPro" id="IPR010743">
    <property type="entry name" value="Methionine_synth_MetW"/>
</dbReference>
<keyword evidence="2" id="KW-1185">Reference proteome</keyword>
<evidence type="ECO:0000313" key="2">
    <source>
        <dbReference type="Proteomes" id="UP000596929"/>
    </source>
</evidence>
<keyword evidence="1" id="KW-0489">Methyltransferase</keyword>
<dbReference type="Gene3D" id="3.40.50.150">
    <property type="entry name" value="Vaccinia Virus protein VP39"/>
    <property type="match status" value="1"/>
</dbReference>
<dbReference type="EMBL" id="JACOOO010000041">
    <property type="protein sequence ID" value="MBC5630581.1"/>
    <property type="molecule type" value="Genomic_DNA"/>
</dbReference>
<organism evidence="1 2">
    <name type="scientific">Clostridium hominis</name>
    <dbReference type="NCBI Taxonomy" id="2763036"/>
    <lineage>
        <taxon>Bacteria</taxon>
        <taxon>Bacillati</taxon>
        <taxon>Bacillota</taxon>
        <taxon>Clostridia</taxon>
        <taxon>Eubacteriales</taxon>
        <taxon>Clostridiaceae</taxon>
        <taxon>Clostridium</taxon>
    </lineage>
</organism>
<reference evidence="1 2" key="1">
    <citation type="submission" date="2020-08" db="EMBL/GenBank/DDBJ databases">
        <title>Genome public.</title>
        <authorList>
            <person name="Liu C."/>
            <person name="Sun Q."/>
        </authorList>
    </citation>
    <scope>NUCLEOTIDE SEQUENCE [LARGE SCALE GENOMIC DNA]</scope>
    <source>
        <strain evidence="1 2">NSJ-6</strain>
    </source>
</reference>
<comment type="caution">
    <text evidence="1">The sequence shown here is derived from an EMBL/GenBank/DDBJ whole genome shotgun (WGS) entry which is preliminary data.</text>
</comment>
<dbReference type="GO" id="GO:0032259">
    <property type="term" value="P:methylation"/>
    <property type="evidence" value="ECO:0007669"/>
    <property type="project" value="UniProtKB-KW"/>
</dbReference>
<accession>A0ABR7DGQ2</accession>
<dbReference type="Pfam" id="PF07021">
    <property type="entry name" value="MetW"/>
    <property type="match status" value="1"/>
</dbReference>
<dbReference type="GO" id="GO:0008168">
    <property type="term" value="F:methyltransferase activity"/>
    <property type="evidence" value="ECO:0007669"/>
    <property type="project" value="UniProtKB-KW"/>
</dbReference>
<proteinExistence type="predicted"/>
<sequence length="204" mass="24777">MTEEDYERLLNIETKKEQKNFHKSFHYNRYEATPYSALELLFTKYKVNKSDSIVDYGCGKGRLLFYINHFFNVNVTGIEMDKNFYNNCLSNTNSYLIKHKNSINQINFVNDFAENYNINEKDNKFYFFNPFSIQIFMKIIDNILESLEKNNRPIEIILYYPSDDYIYYLETCTTFQLYGEVKIDKLYYKDPKERFVIYKLDYTY</sequence>
<dbReference type="Proteomes" id="UP000596929">
    <property type="component" value="Unassembled WGS sequence"/>
</dbReference>
<keyword evidence="1" id="KW-0808">Transferase</keyword>
<gene>
    <name evidence="1" type="ORF">H8S20_17120</name>
</gene>
<dbReference type="InterPro" id="IPR029063">
    <property type="entry name" value="SAM-dependent_MTases_sf"/>
</dbReference>
<evidence type="ECO:0000313" key="1">
    <source>
        <dbReference type="EMBL" id="MBC5630581.1"/>
    </source>
</evidence>
<protein>
    <submittedName>
        <fullName evidence="1">Class I SAM-dependent methyltransferase</fullName>
    </submittedName>
</protein>
<dbReference type="SUPFAM" id="SSF53335">
    <property type="entry name" value="S-adenosyl-L-methionine-dependent methyltransferases"/>
    <property type="match status" value="1"/>
</dbReference>